<evidence type="ECO:0000313" key="1">
    <source>
        <dbReference type="EMBL" id="WUV49917.1"/>
    </source>
</evidence>
<dbReference type="RefSeq" id="WP_329414595.1">
    <property type="nucleotide sequence ID" value="NZ_CP109441.1"/>
</dbReference>
<dbReference type="GO" id="GO:0005524">
    <property type="term" value="F:ATP binding"/>
    <property type="evidence" value="ECO:0007669"/>
    <property type="project" value="UniProtKB-KW"/>
</dbReference>
<dbReference type="EMBL" id="CP109441">
    <property type="protein sequence ID" value="WUV49917.1"/>
    <property type="molecule type" value="Genomic_DNA"/>
</dbReference>
<evidence type="ECO:0000313" key="2">
    <source>
        <dbReference type="Proteomes" id="UP001432062"/>
    </source>
</evidence>
<dbReference type="SUPFAM" id="SSF55874">
    <property type="entry name" value="ATPase domain of HSP90 chaperone/DNA topoisomerase II/histidine kinase"/>
    <property type="match status" value="1"/>
</dbReference>
<dbReference type="Proteomes" id="UP001432062">
    <property type="component" value="Chromosome"/>
</dbReference>
<dbReference type="Pfam" id="PF13589">
    <property type="entry name" value="HATPase_c_3"/>
    <property type="match status" value="1"/>
</dbReference>
<organism evidence="1 2">
    <name type="scientific">Nocardia vinacea</name>
    <dbReference type="NCBI Taxonomy" id="96468"/>
    <lineage>
        <taxon>Bacteria</taxon>
        <taxon>Bacillati</taxon>
        <taxon>Actinomycetota</taxon>
        <taxon>Actinomycetes</taxon>
        <taxon>Mycobacteriales</taxon>
        <taxon>Nocardiaceae</taxon>
        <taxon>Nocardia</taxon>
    </lineage>
</organism>
<proteinExistence type="predicted"/>
<keyword evidence="1" id="KW-0547">Nucleotide-binding</keyword>
<dbReference type="Gene3D" id="3.30.565.10">
    <property type="entry name" value="Histidine kinase-like ATPase, C-terminal domain"/>
    <property type="match status" value="1"/>
</dbReference>
<sequence length="500" mass="55544">MAVETDVVDIIQLKPDAGLVKSLGAHHTFESAIADLVDNCLDAEATRISIRLLTKNDRLVQVEVVDNGKGMDATAADKAMTLGWQRDYGDNDLGHFGVGLKAASFSHSDVLTVWSSKRGAIPVGRRIRRTDFSKDFSCELLSEEAAAVAQEKRKLMIDYFWGTTIVWSELRSTYRGASIEEARTWMAETERKLRSHLGVTFHRLIEKNTLEIDILVDELEYADEAIGAPVKAINPLGYANSGRPGYPKTIMASSGSHQVALQCHIWPAKTDIPGFRIQGKSGDKFQGFYIYRKDRLLQVGGWSDVANQSLQRQLARVIIDDTSAIGTLLTMNPEKAGLRFEPRFREALGRAKAKDGTTFDQFLADAEDTYKTGNKRVSKRQPVITPSRGFAPAVRKQIASELGLKKFDSLDVRWTRLADGQFFDIDFVDSTLLLNQRYRYLFAPGGGSLNDAPLVKALMFLLTHQIFEGSYLGSKDKDNIALWGAILGAAVEVEEEMRGD</sequence>
<keyword evidence="2" id="KW-1185">Reference proteome</keyword>
<reference evidence="1" key="1">
    <citation type="submission" date="2022-10" db="EMBL/GenBank/DDBJ databases">
        <title>The complete genomes of actinobacterial strains from the NBC collection.</title>
        <authorList>
            <person name="Joergensen T.S."/>
            <person name="Alvarez Arevalo M."/>
            <person name="Sterndorff E.B."/>
            <person name="Faurdal D."/>
            <person name="Vuksanovic O."/>
            <person name="Mourched A.-S."/>
            <person name="Charusanti P."/>
            <person name="Shaw S."/>
            <person name="Blin K."/>
            <person name="Weber T."/>
        </authorList>
    </citation>
    <scope>NUCLEOTIDE SEQUENCE</scope>
    <source>
        <strain evidence="1">NBC_01482</strain>
    </source>
</reference>
<name>A0ABZ1Z2Z0_9NOCA</name>
<dbReference type="InterPro" id="IPR036890">
    <property type="entry name" value="HATPase_C_sf"/>
</dbReference>
<accession>A0ABZ1Z2Z0</accession>
<protein>
    <submittedName>
        <fullName evidence="1">ATP-binding protein</fullName>
    </submittedName>
</protein>
<keyword evidence="1" id="KW-0067">ATP-binding</keyword>
<gene>
    <name evidence="1" type="ORF">OG563_18025</name>
</gene>